<dbReference type="EMBL" id="CALNXK010000403">
    <property type="protein sequence ID" value="CAH3184870.1"/>
    <property type="molecule type" value="Genomic_DNA"/>
</dbReference>
<evidence type="ECO:0000256" key="5">
    <source>
        <dbReference type="ARBA" id="ARBA00023242"/>
    </source>
</evidence>
<dbReference type="Gene3D" id="3.30.40.10">
    <property type="entry name" value="Zinc/RING finger domain, C3HC4 (zinc finger)"/>
    <property type="match status" value="1"/>
</dbReference>
<gene>
    <name evidence="9" type="ORF">PLOB_00031654</name>
</gene>
<dbReference type="PANTHER" id="PTHR45893">
    <property type="entry name" value="POLYCOMB GROUP RING FINGER PROTEIN"/>
    <property type="match status" value="1"/>
</dbReference>
<dbReference type="InterPro" id="IPR051507">
    <property type="entry name" value="PcG_RING_finger"/>
</dbReference>
<evidence type="ECO:0000256" key="3">
    <source>
        <dbReference type="ARBA" id="ARBA00022771"/>
    </source>
</evidence>
<evidence type="ECO:0000256" key="2">
    <source>
        <dbReference type="ARBA" id="ARBA00022723"/>
    </source>
</evidence>
<feature type="region of interest" description="Disordered" evidence="7">
    <location>
        <begin position="162"/>
        <end position="193"/>
    </location>
</feature>
<evidence type="ECO:0000313" key="10">
    <source>
        <dbReference type="Proteomes" id="UP001159405"/>
    </source>
</evidence>
<comment type="caution">
    <text evidence="9">The sequence shown here is derived from an EMBL/GenBank/DDBJ whole genome shotgun (WGS) entry which is preliminary data.</text>
</comment>
<keyword evidence="2" id="KW-0479">Metal-binding</keyword>
<dbReference type="InterPro" id="IPR017907">
    <property type="entry name" value="Znf_RING_CS"/>
</dbReference>
<dbReference type="SMART" id="SM00184">
    <property type="entry name" value="RING"/>
    <property type="match status" value="1"/>
</dbReference>
<evidence type="ECO:0000256" key="6">
    <source>
        <dbReference type="PROSITE-ProRule" id="PRU00175"/>
    </source>
</evidence>
<feature type="domain" description="RING-type" evidence="8">
    <location>
        <begin position="24"/>
        <end position="63"/>
    </location>
</feature>
<comment type="subcellular location">
    <subcellularLocation>
        <location evidence="1">Nucleus</location>
    </subcellularLocation>
</comment>
<protein>
    <recommendedName>
        <fullName evidence="8">RING-type domain-containing protein</fullName>
    </recommendedName>
</protein>
<feature type="compositionally biased region" description="Polar residues" evidence="7">
    <location>
        <begin position="164"/>
        <end position="184"/>
    </location>
</feature>
<keyword evidence="10" id="KW-1185">Reference proteome</keyword>
<keyword evidence="3 6" id="KW-0863">Zinc-finger</keyword>
<evidence type="ECO:0000256" key="1">
    <source>
        <dbReference type="ARBA" id="ARBA00004123"/>
    </source>
</evidence>
<evidence type="ECO:0000256" key="4">
    <source>
        <dbReference type="ARBA" id="ARBA00022833"/>
    </source>
</evidence>
<dbReference type="InterPro" id="IPR013083">
    <property type="entry name" value="Znf_RING/FYVE/PHD"/>
</dbReference>
<dbReference type="Pfam" id="PF13923">
    <property type="entry name" value="zf-C3HC4_2"/>
    <property type="match status" value="1"/>
</dbReference>
<organism evidence="9 10">
    <name type="scientific">Porites lobata</name>
    <dbReference type="NCBI Taxonomy" id="104759"/>
    <lineage>
        <taxon>Eukaryota</taxon>
        <taxon>Metazoa</taxon>
        <taxon>Cnidaria</taxon>
        <taxon>Anthozoa</taxon>
        <taxon>Hexacorallia</taxon>
        <taxon>Scleractinia</taxon>
        <taxon>Fungiina</taxon>
        <taxon>Poritidae</taxon>
        <taxon>Porites</taxon>
    </lineage>
</organism>
<sequence>MKIIAFLQKRVKLPLVNLNQHITCKLCNGYLIDAATITECLHTFCKSCLVRHIELVNRCPTCNTVIHETQPLYNIRGCSPRRPAVVISTTGHENHRLLITCDFAMIAKCLESFTSSFRGFGIVRLDRTMQDIVYKLLPRIEREERRRERKFYKDRQIPYPTPRACQTSSVPGPSNALKKQTTSLPKKISKPKVTKNYHRTDEQISLQLETFRDGSGGPAKIQPLQKKYMRLSTQVTIGLIQRFLAAKLHLESANMVGILFDKMEMGKDLTLKYISENLCTQEENSSGPLILHYRAVDVKT</sequence>
<proteinExistence type="predicted"/>
<dbReference type="SUPFAM" id="SSF57850">
    <property type="entry name" value="RING/U-box"/>
    <property type="match status" value="1"/>
</dbReference>
<name>A0ABN8S1E1_9CNID</name>
<keyword evidence="5" id="KW-0539">Nucleus</keyword>
<evidence type="ECO:0000256" key="7">
    <source>
        <dbReference type="SAM" id="MobiDB-lite"/>
    </source>
</evidence>
<evidence type="ECO:0000259" key="8">
    <source>
        <dbReference type="PROSITE" id="PS50089"/>
    </source>
</evidence>
<dbReference type="InterPro" id="IPR001841">
    <property type="entry name" value="Znf_RING"/>
</dbReference>
<keyword evidence="4" id="KW-0862">Zinc</keyword>
<dbReference type="Proteomes" id="UP001159405">
    <property type="component" value="Unassembled WGS sequence"/>
</dbReference>
<dbReference type="Gene3D" id="3.10.20.90">
    <property type="entry name" value="Phosphatidylinositol 3-kinase Catalytic Subunit, Chain A, domain 1"/>
    <property type="match status" value="1"/>
</dbReference>
<accession>A0ABN8S1E1</accession>
<dbReference type="PROSITE" id="PS00518">
    <property type="entry name" value="ZF_RING_1"/>
    <property type="match status" value="1"/>
</dbReference>
<evidence type="ECO:0000313" key="9">
    <source>
        <dbReference type="EMBL" id="CAH3184870.1"/>
    </source>
</evidence>
<reference evidence="9 10" key="1">
    <citation type="submission" date="2022-05" db="EMBL/GenBank/DDBJ databases">
        <authorList>
            <consortium name="Genoscope - CEA"/>
            <person name="William W."/>
        </authorList>
    </citation>
    <scope>NUCLEOTIDE SEQUENCE [LARGE SCALE GENOMIC DNA]</scope>
</reference>
<dbReference type="PROSITE" id="PS50089">
    <property type="entry name" value="ZF_RING_2"/>
    <property type="match status" value="1"/>
</dbReference>